<comment type="similarity">
    <text evidence="1">Belongs to the universal stress protein A family.</text>
</comment>
<dbReference type="Pfam" id="PF00582">
    <property type="entry name" value="Usp"/>
    <property type="match status" value="2"/>
</dbReference>
<proteinExistence type="inferred from homology"/>
<evidence type="ECO:0000313" key="3">
    <source>
        <dbReference type="EMBL" id="GAA4385880.1"/>
    </source>
</evidence>
<comment type="caution">
    <text evidence="3">The sequence shown here is derived from an EMBL/GenBank/DDBJ whole genome shotgun (WGS) entry which is preliminary data.</text>
</comment>
<evidence type="ECO:0000256" key="1">
    <source>
        <dbReference type="ARBA" id="ARBA00008791"/>
    </source>
</evidence>
<dbReference type="Gene3D" id="3.40.50.12370">
    <property type="match status" value="1"/>
</dbReference>
<dbReference type="InterPro" id="IPR006016">
    <property type="entry name" value="UspA"/>
</dbReference>
<sequence length="265" mass="27657">MALSLLVLTDFFQAANRALDYATSLAAPLGARLVLLHVRGSAGPAADALTNLSPDAVGLALNCLADELPVPVVAEVGRGPLPPVVADALRRHHPALVVLGRSDAAEASVADTALALLRESPYPLLMVPGNAPATPPQRILLAIDGEPFTLGAHAGTARRLLNSLHAQLTLLHCTLVPASEEALAAAEDSVLRTGLMIDLPPVRSRSVVAPHPAAAILAAAQPTEFDAVVLVARRRSFWGQLFHRSVTAQVLQRCPLPVLVLPASE</sequence>
<dbReference type="EMBL" id="BAABHA010000010">
    <property type="protein sequence ID" value="GAA4385880.1"/>
    <property type="molecule type" value="Genomic_DNA"/>
</dbReference>
<keyword evidence="4" id="KW-1185">Reference proteome</keyword>
<feature type="domain" description="UspA" evidence="2">
    <location>
        <begin position="137"/>
        <end position="262"/>
    </location>
</feature>
<feature type="domain" description="UspA" evidence="2">
    <location>
        <begin position="5"/>
        <end position="128"/>
    </location>
</feature>
<reference evidence="4" key="1">
    <citation type="journal article" date="2019" name="Int. J. Syst. Evol. Microbiol.">
        <title>The Global Catalogue of Microorganisms (GCM) 10K type strain sequencing project: providing services to taxonomists for standard genome sequencing and annotation.</title>
        <authorList>
            <consortium name="The Broad Institute Genomics Platform"/>
            <consortium name="The Broad Institute Genome Sequencing Center for Infectious Disease"/>
            <person name="Wu L."/>
            <person name="Ma J."/>
        </authorList>
    </citation>
    <scope>NUCLEOTIDE SEQUENCE [LARGE SCALE GENOMIC DNA]</scope>
    <source>
        <strain evidence="4">JCM 17924</strain>
    </source>
</reference>
<dbReference type="PANTHER" id="PTHR46268">
    <property type="entry name" value="STRESS RESPONSE PROTEIN NHAX"/>
    <property type="match status" value="1"/>
</dbReference>
<gene>
    <name evidence="3" type="ORF">GCM10023186_29770</name>
</gene>
<dbReference type="CDD" id="cd00293">
    <property type="entry name" value="USP-like"/>
    <property type="match status" value="1"/>
</dbReference>
<name>A0ABP8J6E5_9BACT</name>
<evidence type="ECO:0000259" key="2">
    <source>
        <dbReference type="Pfam" id="PF00582"/>
    </source>
</evidence>
<dbReference type="PANTHER" id="PTHR46268:SF6">
    <property type="entry name" value="UNIVERSAL STRESS PROTEIN UP12"/>
    <property type="match status" value="1"/>
</dbReference>
<dbReference type="Proteomes" id="UP001500454">
    <property type="component" value="Unassembled WGS sequence"/>
</dbReference>
<organism evidence="3 4">
    <name type="scientific">Hymenobacter koreensis</name>
    <dbReference type="NCBI Taxonomy" id="1084523"/>
    <lineage>
        <taxon>Bacteria</taxon>
        <taxon>Pseudomonadati</taxon>
        <taxon>Bacteroidota</taxon>
        <taxon>Cytophagia</taxon>
        <taxon>Cytophagales</taxon>
        <taxon>Hymenobacteraceae</taxon>
        <taxon>Hymenobacter</taxon>
    </lineage>
</organism>
<dbReference type="RefSeq" id="WP_345225517.1">
    <property type="nucleotide sequence ID" value="NZ_BAABHA010000010.1"/>
</dbReference>
<accession>A0ABP8J6E5</accession>
<protein>
    <recommendedName>
        <fullName evidence="2">UspA domain-containing protein</fullName>
    </recommendedName>
</protein>
<dbReference type="SUPFAM" id="SSF52402">
    <property type="entry name" value="Adenine nucleotide alpha hydrolases-like"/>
    <property type="match status" value="2"/>
</dbReference>
<evidence type="ECO:0000313" key="4">
    <source>
        <dbReference type="Proteomes" id="UP001500454"/>
    </source>
</evidence>